<organism evidence="10 11">
    <name type="scientific">Endozoicomonas montiporae</name>
    <dbReference type="NCBI Taxonomy" id="1027273"/>
    <lineage>
        <taxon>Bacteria</taxon>
        <taxon>Pseudomonadati</taxon>
        <taxon>Pseudomonadota</taxon>
        <taxon>Gammaproteobacteria</taxon>
        <taxon>Oceanospirillales</taxon>
        <taxon>Endozoicomonadaceae</taxon>
        <taxon>Endozoicomonas</taxon>
    </lineage>
</organism>
<dbReference type="AlphaFoldDB" id="A0A081NAS8"/>
<dbReference type="Proteomes" id="UP000028006">
    <property type="component" value="Unassembled WGS sequence"/>
</dbReference>
<comment type="subcellular location">
    <subcellularLocation>
        <location evidence="8">Cell inner membrane</location>
        <topology evidence="8">Multi-pass membrane protein</topology>
    </subcellularLocation>
    <subcellularLocation>
        <location evidence="1">Cell membrane</location>
        <topology evidence="1">Multi-pass membrane protein</topology>
    </subcellularLocation>
</comment>
<gene>
    <name evidence="10" type="ORF">GZ77_02735</name>
</gene>
<dbReference type="PROSITE" id="PS00216">
    <property type="entry name" value="SUGAR_TRANSPORT_1"/>
    <property type="match status" value="1"/>
</dbReference>
<dbReference type="EMBL" id="JOKG01000001">
    <property type="protein sequence ID" value="KEQ15551.1"/>
    <property type="molecule type" value="Genomic_DNA"/>
</dbReference>
<dbReference type="NCBIfam" id="TIGR00710">
    <property type="entry name" value="efflux_Bcr_CflA"/>
    <property type="match status" value="1"/>
</dbReference>
<keyword evidence="11" id="KW-1185">Reference proteome</keyword>
<keyword evidence="4" id="KW-1003">Cell membrane</keyword>
<evidence type="ECO:0000256" key="5">
    <source>
        <dbReference type="ARBA" id="ARBA00022692"/>
    </source>
</evidence>
<keyword evidence="8" id="KW-0997">Cell inner membrane</keyword>
<evidence type="ECO:0000256" key="8">
    <source>
        <dbReference type="RuleBase" id="RU365088"/>
    </source>
</evidence>
<dbReference type="eggNOG" id="COG2814">
    <property type="taxonomic scope" value="Bacteria"/>
</dbReference>
<dbReference type="CDD" id="cd17320">
    <property type="entry name" value="MFS_MdfA_MDR_like"/>
    <property type="match status" value="1"/>
</dbReference>
<dbReference type="GO" id="GO:0005886">
    <property type="term" value="C:plasma membrane"/>
    <property type="evidence" value="ECO:0007669"/>
    <property type="project" value="UniProtKB-SubCell"/>
</dbReference>
<dbReference type="SUPFAM" id="SSF103473">
    <property type="entry name" value="MFS general substrate transporter"/>
    <property type="match status" value="1"/>
</dbReference>
<feature type="transmembrane region" description="Helical" evidence="8">
    <location>
        <begin position="306"/>
        <end position="327"/>
    </location>
</feature>
<evidence type="ECO:0000256" key="3">
    <source>
        <dbReference type="ARBA" id="ARBA00022448"/>
    </source>
</evidence>
<dbReference type="InterPro" id="IPR036259">
    <property type="entry name" value="MFS_trans_sf"/>
</dbReference>
<feature type="transmembrane region" description="Helical" evidence="8">
    <location>
        <begin position="249"/>
        <end position="267"/>
    </location>
</feature>
<keyword evidence="3 8" id="KW-0813">Transport</keyword>
<feature type="transmembrane region" description="Helical" evidence="8">
    <location>
        <begin position="51"/>
        <end position="71"/>
    </location>
</feature>
<comment type="caution">
    <text evidence="10">The sequence shown here is derived from an EMBL/GenBank/DDBJ whole genome shotgun (WGS) entry which is preliminary data.</text>
</comment>
<evidence type="ECO:0000259" key="9">
    <source>
        <dbReference type="PROSITE" id="PS50850"/>
    </source>
</evidence>
<dbReference type="PROSITE" id="PS50850">
    <property type="entry name" value="MFS"/>
    <property type="match status" value="1"/>
</dbReference>
<proteinExistence type="inferred from homology"/>
<feature type="transmembrane region" description="Helical" evidence="8">
    <location>
        <begin position="279"/>
        <end position="300"/>
    </location>
</feature>
<dbReference type="PANTHER" id="PTHR23502">
    <property type="entry name" value="MAJOR FACILITATOR SUPERFAMILY"/>
    <property type="match status" value="1"/>
</dbReference>
<feature type="transmembrane region" description="Helical" evidence="8">
    <location>
        <begin position="165"/>
        <end position="186"/>
    </location>
</feature>
<dbReference type="RefSeq" id="WP_034872832.1">
    <property type="nucleotide sequence ID" value="NZ_JOKG01000001.1"/>
</dbReference>
<protein>
    <recommendedName>
        <fullName evidence="8">Bcr/CflA family efflux transporter</fullName>
    </recommendedName>
</protein>
<feature type="transmembrane region" description="Helical" evidence="8">
    <location>
        <begin position="12"/>
        <end position="31"/>
    </location>
</feature>
<accession>A0A081NAS8</accession>
<keyword evidence="5 8" id="KW-0812">Transmembrane</keyword>
<dbReference type="GO" id="GO:0042910">
    <property type="term" value="F:xenobiotic transmembrane transporter activity"/>
    <property type="evidence" value="ECO:0007669"/>
    <property type="project" value="InterPro"/>
</dbReference>
<dbReference type="GO" id="GO:1990961">
    <property type="term" value="P:xenobiotic detoxification by transmembrane export across the plasma membrane"/>
    <property type="evidence" value="ECO:0007669"/>
    <property type="project" value="InterPro"/>
</dbReference>
<dbReference type="Gene3D" id="1.20.1720.10">
    <property type="entry name" value="Multidrug resistance protein D"/>
    <property type="match status" value="1"/>
</dbReference>
<comment type="similarity">
    <text evidence="2 8">Belongs to the major facilitator superfamily. Bcr/CmlA family.</text>
</comment>
<evidence type="ECO:0000256" key="2">
    <source>
        <dbReference type="ARBA" id="ARBA00006236"/>
    </source>
</evidence>
<dbReference type="InterPro" id="IPR011701">
    <property type="entry name" value="MFS"/>
</dbReference>
<keyword evidence="6 8" id="KW-1133">Transmembrane helix</keyword>
<feature type="transmembrane region" description="Helical" evidence="8">
    <location>
        <begin position="78"/>
        <end position="96"/>
    </location>
</feature>
<dbReference type="PANTHER" id="PTHR23502:SF132">
    <property type="entry name" value="POLYAMINE TRANSPORTER 2-RELATED"/>
    <property type="match status" value="1"/>
</dbReference>
<name>A0A081NAS8_9GAMM</name>
<keyword evidence="7 8" id="KW-0472">Membrane</keyword>
<dbReference type="InterPro" id="IPR020846">
    <property type="entry name" value="MFS_dom"/>
</dbReference>
<feature type="transmembrane region" description="Helical" evidence="8">
    <location>
        <begin position="216"/>
        <end position="237"/>
    </location>
</feature>
<feature type="transmembrane region" description="Helical" evidence="8">
    <location>
        <begin position="339"/>
        <end position="364"/>
    </location>
</feature>
<evidence type="ECO:0000256" key="7">
    <source>
        <dbReference type="ARBA" id="ARBA00023136"/>
    </source>
</evidence>
<reference evidence="10 11" key="1">
    <citation type="submission" date="2014-06" db="EMBL/GenBank/DDBJ databases">
        <title>Whole Genome Sequences of Three Symbiotic Endozoicomonas Bacteria.</title>
        <authorList>
            <person name="Neave M.J."/>
            <person name="Apprill A."/>
            <person name="Voolstra C.R."/>
        </authorList>
    </citation>
    <scope>NUCLEOTIDE SEQUENCE [LARGE SCALE GENOMIC DNA]</scope>
    <source>
        <strain evidence="10 11">LMG 24815</strain>
    </source>
</reference>
<feature type="domain" description="Major facilitator superfamily (MFS) profile" evidence="9">
    <location>
        <begin position="13"/>
        <end position="391"/>
    </location>
</feature>
<evidence type="ECO:0000256" key="1">
    <source>
        <dbReference type="ARBA" id="ARBA00004651"/>
    </source>
</evidence>
<dbReference type="Pfam" id="PF07690">
    <property type="entry name" value="MFS_1"/>
    <property type="match status" value="1"/>
</dbReference>
<dbReference type="InterPro" id="IPR005829">
    <property type="entry name" value="Sugar_transporter_CS"/>
</dbReference>
<evidence type="ECO:0000313" key="10">
    <source>
        <dbReference type="EMBL" id="KEQ15551.1"/>
    </source>
</evidence>
<evidence type="ECO:0000313" key="11">
    <source>
        <dbReference type="Proteomes" id="UP000028006"/>
    </source>
</evidence>
<dbReference type="InterPro" id="IPR004812">
    <property type="entry name" value="Efflux_drug-R_Bcr/CmlA"/>
</dbReference>
<evidence type="ECO:0000256" key="4">
    <source>
        <dbReference type="ARBA" id="ARBA00022475"/>
    </source>
</evidence>
<evidence type="ECO:0000256" key="6">
    <source>
        <dbReference type="ARBA" id="ARBA00022989"/>
    </source>
</evidence>
<feature type="transmembrane region" description="Helical" evidence="8">
    <location>
        <begin position="370"/>
        <end position="388"/>
    </location>
</feature>
<sequence>MRQLNPEKHTTAVLVVLTLFAVVGPVSIDIFTPSLPAITQYFDTDYATAQWSVGIFMLGFSLSMLIVGPLSDRFGRKNTLLGGYSLYLLATIATLTTNSIHLFIAARFAQAIFGCFGTAVARTIARDYYSDKMEVKILAYISACLTIAPMAAPIAGGYIQQYAGWQYSFLVMAAFAVIAMLALTLLPEKAERNLNATNGMFKGYSAVLTDLRYMRFSVAAGVAFAGAFVFVAGAPFVLIEQLGINPKDYGFIFASAIAAYLVSATMGPKLTDRLSREQVTLLSGSTLMIGALISIASAWFSGGESVMGYVAGIVVYELGLGIFNPLCQARATEHMKTHIGTASGLIFFIEMLMATLISGAVGFLPVAGTMTLAAVTLASAAFASLCLMGTGKPAEQLTTQAA</sequence>
<feature type="transmembrane region" description="Helical" evidence="8">
    <location>
        <begin position="102"/>
        <end position="125"/>
    </location>
</feature>
<feature type="transmembrane region" description="Helical" evidence="8">
    <location>
        <begin position="137"/>
        <end position="159"/>
    </location>
</feature>